<dbReference type="CDD" id="cd14279">
    <property type="entry name" value="CUE"/>
    <property type="match status" value="1"/>
</dbReference>
<dbReference type="GeneID" id="25976621"/>
<evidence type="ECO:0000313" key="2">
    <source>
        <dbReference type="EMBL" id="EFX05443.1"/>
    </source>
</evidence>
<dbReference type="OrthoDB" id="4080456at2759"/>
<reference evidence="2 3" key="1">
    <citation type="journal article" date="2011" name="Proc. Natl. Acad. Sci. U.S.A.">
        <title>Genome and transcriptome analyses of the mountain pine beetle-fungal symbiont Grosmannia clavigera, a lodgepole pine pathogen.</title>
        <authorList>
            <person name="DiGuistini S."/>
            <person name="Wang Y."/>
            <person name="Liao N.Y."/>
            <person name="Taylor G."/>
            <person name="Tanguay P."/>
            <person name="Feau N."/>
            <person name="Henrissat B."/>
            <person name="Chan S.K."/>
            <person name="Hesse-Orce U."/>
            <person name="Alamouti S.M."/>
            <person name="Tsui C.K.M."/>
            <person name="Docking R.T."/>
            <person name="Levasseur A."/>
            <person name="Haridas S."/>
            <person name="Robertson G."/>
            <person name="Birol I."/>
            <person name="Holt R.A."/>
            <person name="Marra M.A."/>
            <person name="Hamelin R.C."/>
            <person name="Hirst M."/>
            <person name="Jones S.J.M."/>
            <person name="Bohlmann J."/>
            <person name="Breuil C."/>
        </authorList>
    </citation>
    <scope>NUCLEOTIDE SEQUENCE [LARGE SCALE GENOMIC DNA]</scope>
    <source>
        <strain evidence="3">kw1407 / UAMH 11150</strain>
    </source>
</reference>
<proteinExistence type="predicted"/>
<dbReference type="GO" id="GO:0004519">
    <property type="term" value="F:endonuclease activity"/>
    <property type="evidence" value="ECO:0007669"/>
    <property type="project" value="TreeGrafter"/>
</dbReference>
<dbReference type="InterPro" id="IPR036063">
    <property type="entry name" value="Smr_dom_sf"/>
</dbReference>
<dbReference type="SUPFAM" id="SSF160443">
    <property type="entry name" value="SMR domain-like"/>
    <property type="match status" value="1"/>
</dbReference>
<dbReference type="RefSeq" id="XP_014174925.1">
    <property type="nucleotide sequence ID" value="XM_014319450.1"/>
</dbReference>
<dbReference type="eggNOG" id="KOG2401">
    <property type="taxonomic scope" value="Eukaryota"/>
</dbReference>
<dbReference type="InterPro" id="IPR052772">
    <property type="entry name" value="Endo/PolyKinase_Domain-Protein"/>
</dbReference>
<dbReference type="EMBL" id="GL629735">
    <property type="protein sequence ID" value="EFX05443.1"/>
    <property type="molecule type" value="Genomic_DNA"/>
</dbReference>
<dbReference type="PANTHER" id="PTHR46535:SF1">
    <property type="entry name" value="NEDD4-BINDING PROTEIN 2"/>
    <property type="match status" value="1"/>
</dbReference>
<dbReference type="HOGENOM" id="CLU_023589_0_0_1"/>
<gene>
    <name evidence="2" type="ORF">CMQ_3512</name>
</gene>
<evidence type="ECO:0000313" key="3">
    <source>
        <dbReference type="Proteomes" id="UP000007796"/>
    </source>
</evidence>
<feature type="region of interest" description="Disordered" evidence="1">
    <location>
        <begin position="61"/>
        <end position="86"/>
    </location>
</feature>
<dbReference type="GO" id="GO:0005634">
    <property type="term" value="C:nucleus"/>
    <property type="evidence" value="ECO:0007669"/>
    <property type="project" value="TreeGrafter"/>
</dbReference>
<name>F0X9U7_GROCL</name>
<dbReference type="PANTHER" id="PTHR46535">
    <property type="entry name" value="NEDD4-BINDING PROTEIN 2"/>
    <property type="match status" value="1"/>
</dbReference>
<dbReference type="InParanoid" id="F0X9U7"/>
<dbReference type="STRING" id="655863.F0X9U7"/>
<protein>
    <submittedName>
        <fullName evidence="2">Smr domain containing protein</fullName>
    </submittedName>
</protein>
<keyword evidence="3" id="KW-1185">Reference proteome</keyword>
<organism evidence="3">
    <name type="scientific">Grosmannia clavigera (strain kw1407 / UAMH 11150)</name>
    <name type="common">Blue stain fungus</name>
    <name type="synonym">Graphiocladiella clavigera</name>
    <dbReference type="NCBI Taxonomy" id="655863"/>
    <lineage>
        <taxon>Eukaryota</taxon>
        <taxon>Fungi</taxon>
        <taxon>Dikarya</taxon>
        <taxon>Ascomycota</taxon>
        <taxon>Pezizomycotina</taxon>
        <taxon>Sordariomycetes</taxon>
        <taxon>Sordariomycetidae</taxon>
        <taxon>Ophiostomatales</taxon>
        <taxon>Ophiostomataceae</taxon>
        <taxon>Leptographium</taxon>
    </lineage>
</organism>
<dbReference type="Proteomes" id="UP000007796">
    <property type="component" value="Unassembled WGS sequence"/>
</dbReference>
<dbReference type="AlphaFoldDB" id="F0X9U7"/>
<dbReference type="Gene3D" id="3.30.1370.110">
    <property type="match status" value="1"/>
</dbReference>
<feature type="compositionally biased region" description="Polar residues" evidence="1">
    <location>
        <begin position="76"/>
        <end position="86"/>
    </location>
</feature>
<sequence length="402" mass="43463">MGSASAPRGDEEDLDKLITEFGSLVDESLVVLIFREQGYQETRKALAEISKDVRDEEASGFDTGNYYGSEGGSNIEGAQSPSLTNSGSWATSDYDIGSPRTAASAMADDFQPLARDQLLPDTADAGATPEATLKSIFPMLKDTDIRRALKESAGDAMRASDILLNIKHLEETGQRLKGIDAFFQLDGFPAKKSRKKAHTKEKETGRQRLSVDYKLAPLSVNEQAECAERSSTQSAPPQVSMTPGNCVDQAAMAEKSWAAAGASYAAASAATRRGRSDPLFRQVAAVYSDRGREQAAVARLRQSAAADAFVEEQSSADVIDVHYVTVDDGVRIAVERTQQWWVKLGEHRIKKARNEPLRVVTGSGVHSAKGFSRMYGEVGAALERAGWKVQPGIGHYLVTGKK</sequence>
<accession>F0X9U7</accession>
<evidence type="ECO:0000256" key="1">
    <source>
        <dbReference type="SAM" id="MobiDB-lite"/>
    </source>
</evidence>